<dbReference type="InterPro" id="IPR008580">
    <property type="entry name" value="PPPDE_dom"/>
</dbReference>
<dbReference type="KEGG" id="mlr:MELLADRAFT_37266"/>
<dbReference type="OrthoDB" id="2499654at2759"/>
<gene>
    <name evidence="5" type="ORF">MELLADRAFT_37266</name>
</gene>
<evidence type="ECO:0000313" key="5">
    <source>
        <dbReference type="EMBL" id="EGG04606.1"/>
    </source>
</evidence>
<dbReference type="RefSeq" id="XP_007412045.1">
    <property type="nucleotide sequence ID" value="XM_007411983.1"/>
</dbReference>
<accession>F4RSI5</accession>
<dbReference type="GeneID" id="18927626"/>
<dbReference type="GO" id="GO:0008233">
    <property type="term" value="F:peptidase activity"/>
    <property type="evidence" value="ECO:0007669"/>
    <property type="project" value="UniProtKB-KW"/>
</dbReference>
<dbReference type="MEROPS" id="C97.001"/>
<dbReference type="EMBL" id="GL883117">
    <property type="protein sequence ID" value="EGG04606.1"/>
    <property type="molecule type" value="Genomic_DNA"/>
</dbReference>
<proteinExistence type="inferred from homology"/>
<sequence length="155" mass="17511">MSDQSDPSYKVRLYAYDLSNGLAKTMSMAWTGKYFEAIWHTSIVFDDQLEVFFGQGITTCHPGTSIHGRPIKIIELGKTQVDLGTLLEYIDELRSSWTAEAYHLLERNCNNFSNELAGFLTGTSIPQEILDLPKDFLSTPFGASMRPMIDQMFRG</sequence>
<dbReference type="STRING" id="747676.F4RSI5"/>
<dbReference type="InterPro" id="IPR042266">
    <property type="entry name" value="PPPDE_sf"/>
</dbReference>
<evidence type="ECO:0000256" key="1">
    <source>
        <dbReference type="ARBA" id="ARBA00008140"/>
    </source>
</evidence>
<dbReference type="Proteomes" id="UP000001072">
    <property type="component" value="Unassembled WGS sequence"/>
</dbReference>
<comment type="similarity">
    <text evidence="1">Belongs to the DeSI family.</text>
</comment>
<protein>
    <recommendedName>
        <fullName evidence="4">PPPDE domain-containing protein</fullName>
    </recommendedName>
</protein>
<dbReference type="Gene3D" id="3.90.1720.30">
    <property type="entry name" value="PPPDE domains"/>
    <property type="match status" value="1"/>
</dbReference>
<dbReference type="GO" id="GO:0070646">
    <property type="term" value="P:protein modification by small protein removal"/>
    <property type="evidence" value="ECO:0007669"/>
    <property type="project" value="TreeGrafter"/>
</dbReference>
<keyword evidence="6" id="KW-1185">Reference proteome</keyword>
<dbReference type="eggNOG" id="KOG0324">
    <property type="taxonomic scope" value="Eukaryota"/>
</dbReference>
<feature type="domain" description="PPPDE" evidence="4">
    <location>
        <begin position="9"/>
        <end position="150"/>
    </location>
</feature>
<reference evidence="6" key="1">
    <citation type="journal article" date="2011" name="Proc. Natl. Acad. Sci. U.S.A.">
        <title>Obligate biotrophy features unraveled by the genomic analysis of rust fungi.</title>
        <authorList>
            <person name="Duplessis S."/>
            <person name="Cuomo C.A."/>
            <person name="Lin Y.-C."/>
            <person name="Aerts A."/>
            <person name="Tisserant E."/>
            <person name="Veneault-Fourrey C."/>
            <person name="Joly D.L."/>
            <person name="Hacquard S."/>
            <person name="Amselem J."/>
            <person name="Cantarel B.L."/>
            <person name="Chiu R."/>
            <person name="Coutinho P.M."/>
            <person name="Feau N."/>
            <person name="Field M."/>
            <person name="Frey P."/>
            <person name="Gelhaye E."/>
            <person name="Goldberg J."/>
            <person name="Grabherr M.G."/>
            <person name="Kodira C.D."/>
            <person name="Kohler A."/>
            <person name="Kuees U."/>
            <person name="Lindquist E.A."/>
            <person name="Lucas S.M."/>
            <person name="Mago R."/>
            <person name="Mauceli E."/>
            <person name="Morin E."/>
            <person name="Murat C."/>
            <person name="Pangilinan J.L."/>
            <person name="Park R."/>
            <person name="Pearson M."/>
            <person name="Quesneville H."/>
            <person name="Rouhier N."/>
            <person name="Sakthikumar S."/>
            <person name="Salamov A.A."/>
            <person name="Schmutz J."/>
            <person name="Selles B."/>
            <person name="Shapiro H."/>
            <person name="Tanguay P."/>
            <person name="Tuskan G.A."/>
            <person name="Henrissat B."/>
            <person name="Van de Peer Y."/>
            <person name="Rouze P."/>
            <person name="Ellis J.G."/>
            <person name="Dodds P.N."/>
            <person name="Schein J.E."/>
            <person name="Zhong S."/>
            <person name="Hamelin R.C."/>
            <person name="Grigoriev I.V."/>
            <person name="Szabo L.J."/>
            <person name="Martin F."/>
        </authorList>
    </citation>
    <scope>NUCLEOTIDE SEQUENCE [LARGE SCALE GENOMIC DNA]</scope>
    <source>
        <strain evidence="6">98AG31 / pathotype 3-4-7</strain>
    </source>
</reference>
<name>F4RSI5_MELLP</name>
<dbReference type="AlphaFoldDB" id="F4RSI5"/>
<dbReference type="PANTHER" id="PTHR12378">
    <property type="entry name" value="DESUMOYLATING ISOPEPTIDASE"/>
    <property type="match status" value="1"/>
</dbReference>
<dbReference type="GO" id="GO:0006508">
    <property type="term" value="P:proteolysis"/>
    <property type="evidence" value="ECO:0007669"/>
    <property type="project" value="UniProtKB-KW"/>
</dbReference>
<dbReference type="VEuPathDB" id="FungiDB:MELLADRAFT_37266"/>
<feature type="non-terminal residue" evidence="5">
    <location>
        <position position="155"/>
    </location>
</feature>
<dbReference type="SMART" id="SM01179">
    <property type="entry name" value="DUF862"/>
    <property type="match status" value="1"/>
</dbReference>
<keyword evidence="3" id="KW-0378">Hydrolase</keyword>
<evidence type="ECO:0000259" key="4">
    <source>
        <dbReference type="PROSITE" id="PS51858"/>
    </source>
</evidence>
<dbReference type="PROSITE" id="PS51858">
    <property type="entry name" value="PPPDE"/>
    <property type="match status" value="1"/>
</dbReference>
<dbReference type="InParanoid" id="F4RSI5"/>
<evidence type="ECO:0000256" key="2">
    <source>
        <dbReference type="ARBA" id="ARBA00022670"/>
    </source>
</evidence>
<evidence type="ECO:0000313" key="6">
    <source>
        <dbReference type="Proteomes" id="UP000001072"/>
    </source>
</evidence>
<evidence type="ECO:0000256" key="3">
    <source>
        <dbReference type="ARBA" id="ARBA00022801"/>
    </source>
</evidence>
<organism evidence="6">
    <name type="scientific">Melampsora larici-populina (strain 98AG31 / pathotype 3-4-7)</name>
    <name type="common">Poplar leaf rust fungus</name>
    <dbReference type="NCBI Taxonomy" id="747676"/>
    <lineage>
        <taxon>Eukaryota</taxon>
        <taxon>Fungi</taxon>
        <taxon>Dikarya</taxon>
        <taxon>Basidiomycota</taxon>
        <taxon>Pucciniomycotina</taxon>
        <taxon>Pucciniomycetes</taxon>
        <taxon>Pucciniales</taxon>
        <taxon>Melampsoraceae</taxon>
        <taxon>Melampsora</taxon>
    </lineage>
</organism>
<keyword evidence="2" id="KW-0645">Protease</keyword>
<dbReference type="PANTHER" id="PTHR12378:SF7">
    <property type="entry name" value="DESUMOYLATING ISOPEPTIDASE 1"/>
    <property type="match status" value="1"/>
</dbReference>
<dbReference type="HOGENOM" id="CLU_101028_0_1_1"/>
<dbReference type="Pfam" id="PF05903">
    <property type="entry name" value="Peptidase_C97"/>
    <property type="match status" value="1"/>
</dbReference>